<evidence type="ECO:0000256" key="13">
    <source>
        <dbReference type="PROSITE-ProRule" id="PRU00409"/>
    </source>
</evidence>
<dbReference type="InterPro" id="IPR011054">
    <property type="entry name" value="Rudment_hybrid_motif"/>
</dbReference>
<dbReference type="Gene3D" id="3.40.50.20">
    <property type="match status" value="1"/>
</dbReference>
<protein>
    <recommendedName>
        <fullName evidence="4 12">Phosphoribosylamine--glycine ligase</fullName>
        <ecNumber evidence="4 12">6.3.4.13</ecNumber>
    </recommendedName>
    <alternativeName>
        <fullName evidence="12">GARS</fullName>
    </alternativeName>
    <alternativeName>
        <fullName evidence="10 12">Glycinamide ribonucleotide synthetase</fullName>
    </alternativeName>
    <alternativeName>
        <fullName evidence="11 12">Phosphoribosylglycinamide synthetase</fullName>
    </alternativeName>
</protein>
<evidence type="ECO:0000256" key="1">
    <source>
        <dbReference type="ARBA" id="ARBA00001936"/>
    </source>
</evidence>
<evidence type="ECO:0000256" key="3">
    <source>
        <dbReference type="ARBA" id="ARBA00005174"/>
    </source>
</evidence>
<comment type="cofactor">
    <cofactor evidence="2">
        <name>Mg(2+)</name>
        <dbReference type="ChEBI" id="CHEBI:18420"/>
    </cofactor>
</comment>
<dbReference type="Pfam" id="PF02844">
    <property type="entry name" value="GARS_N"/>
    <property type="match status" value="1"/>
</dbReference>
<dbReference type="GO" id="GO:0004637">
    <property type="term" value="F:phosphoribosylamine-glycine ligase activity"/>
    <property type="evidence" value="ECO:0007669"/>
    <property type="project" value="UniProtKB-UniRule"/>
</dbReference>
<accession>A0A1F5RVP9</accession>
<proteinExistence type="inferred from homology"/>
<reference evidence="15 16" key="1">
    <citation type="journal article" date="2016" name="Nat. Commun.">
        <title>Thousands of microbial genomes shed light on interconnected biogeochemical processes in an aquifer system.</title>
        <authorList>
            <person name="Anantharaman K."/>
            <person name="Brown C.T."/>
            <person name="Hug L.A."/>
            <person name="Sharon I."/>
            <person name="Castelle C.J."/>
            <person name="Probst A.J."/>
            <person name="Thomas B.C."/>
            <person name="Singh A."/>
            <person name="Wilkins M.J."/>
            <person name="Karaoz U."/>
            <person name="Brodie E.L."/>
            <person name="Williams K.H."/>
            <person name="Hubbard S.S."/>
            <person name="Banfield J.F."/>
        </authorList>
    </citation>
    <scope>NUCLEOTIDE SEQUENCE [LARGE SCALE GENOMIC DNA]</scope>
</reference>
<feature type="domain" description="ATP-grasp" evidence="14">
    <location>
        <begin position="107"/>
        <end position="316"/>
    </location>
</feature>
<evidence type="ECO:0000256" key="4">
    <source>
        <dbReference type="ARBA" id="ARBA00013255"/>
    </source>
</evidence>
<evidence type="ECO:0000256" key="10">
    <source>
        <dbReference type="ARBA" id="ARBA00042242"/>
    </source>
</evidence>
<name>A0A1F5RVP9_9BACT</name>
<dbReference type="GO" id="GO:0005524">
    <property type="term" value="F:ATP binding"/>
    <property type="evidence" value="ECO:0007669"/>
    <property type="project" value="UniProtKB-UniRule"/>
</dbReference>
<dbReference type="InterPro" id="IPR037123">
    <property type="entry name" value="PRibGlycinamide_synth_C_sf"/>
</dbReference>
<dbReference type="Gene3D" id="3.30.470.20">
    <property type="entry name" value="ATP-grasp fold, B domain"/>
    <property type="match status" value="1"/>
</dbReference>
<dbReference type="Proteomes" id="UP000178682">
    <property type="component" value="Unassembled WGS sequence"/>
</dbReference>
<comment type="pathway">
    <text evidence="3 12">Purine metabolism; IMP biosynthesis via de novo pathway; N(1)-(5-phospho-D-ribosyl)glycinamide from 5-phospho-alpha-D-ribose 1-diphosphate: step 2/2.</text>
</comment>
<dbReference type="SUPFAM" id="SSF56059">
    <property type="entry name" value="Glutathione synthetase ATP-binding domain-like"/>
    <property type="match status" value="1"/>
</dbReference>
<evidence type="ECO:0000256" key="2">
    <source>
        <dbReference type="ARBA" id="ARBA00001946"/>
    </source>
</evidence>
<dbReference type="InterPro" id="IPR013815">
    <property type="entry name" value="ATP_grasp_subdomain_1"/>
</dbReference>
<gene>
    <name evidence="12" type="primary">purD</name>
    <name evidence="15" type="ORF">A3G56_01955</name>
</gene>
<dbReference type="UniPathway" id="UPA00074">
    <property type="reaction ID" value="UER00125"/>
</dbReference>
<evidence type="ECO:0000259" key="14">
    <source>
        <dbReference type="PROSITE" id="PS50975"/>
    </source>
</evidence>
<evidence type="ECO:0000256" key="7">
    <source>
        <dbReference type="ARBA" id="ARBA00022755"/>
    </source>
</evidence>
<dbReference type="Gene3D" id="3.30.1490.20">
    <property type="entry name" value="ATP-grasp fold, A domain"/>
    <property type="match status" value="1"/>
</dbReference>
<evidence type="ECO:0000256" key="9">
    <source>
        <dbReference type="ARBA" id="ARBA00038345"/>
    </source>
</evidence>
<keyword evidence="8 13" id="KW-0067">ATP-binding</keyword>
<dbReference type="Pfam" id="PF02843">
    <property type="entry name" value="GARS_C"/>
    <property type="match status" value="1"/>
</dbReference>
<organism evidence="15 16">
    <name type="scientific">Candidatus Falkowbacteria bacterium RIFCSPLOWO2_12_FULL_45_10</name>
    <dbReference type="NCBI Taxonomy" id="1797990"/>
    <lineage>
        <taxon>Bacteria</taxon>
        <taxon>Candidatus Falkowiibacteriota</taxon>
    </lineage>
</organism>
<dbReference type="InterPro" id="IPR020562">
    <property type="entry name" value="PRibGlycinamide_synth_N"/>
</dbReference>
<dbReference type="PANTHER" id="PTHR43472:SF1">
    <property type="entry name" value="PHOSPHORIBOSYLAMINE--GLYCINE LIGASE, CHLOROPLASTIC"/>
    <property type="match status" value="1"/>
</dbReference>
<keyword evidence="7 12" id="KW-0658">Purine biosynthesis</keyword>
<dbReference type="SMART" id="SM01209">
    <property type="entry name" value="GARS_A"/>
    <property type="match status" value="1"/>
</dbReference>
<comment type="similarity">
    <text evidence="9 12">Belongs to the GARS family.</text>
</comment>
<dbReference type="SUPFAM" id="SSF52440">
    <property type="entry name" value="PreATP-grasp domain"/>
    <property type="match status" value="1"/>
</dbReference>
<dbReference type="PANTHER" id="PTHR43472">
    <property type="entry name" value="PHOSPHORIBOSYLAMINE--GLYCINE LIGASE"/>
    <property type="match status" value="1"/>
</dbReference>
<dbReference type="SUPFAM" id="SSF51246">
    <property type="entry name" value="Rudiment single hybrid motif"/>
    <property type="match status" value="1"/>
</dbReference>
<dbReference type="NCBIfam" id="TIGR00877">
    <property type="entry name" value="purD"/>
    <property type="match status" value="1"/>
</dbReference>
<evidence type="ECO:0000256" key="11">
    <source>
        <dbReference type="ARBA" id="ARBA00042864"/>
    </source>
</evidence>
<dbReference type="InterPro" id="IPR000115">
    <property type="entry name" value="PRibGlycinamide_synth"/>
</dbReference>
<dbReference type="SMART" id="SM01210">
    <property type="entry name" value="GARS_C"/>
    <property type="match status" value="1"/>
</dbReference>
<dbReference type="InterPro" id="IPR016185">
    <property type="entry name" value="PreATP-grasp_dom_sf"/>
</dbReference>
<dbReference type="Gene3D" id="3.90.600.10">
    <property type="entry name" value="Phosphoribosylglycinamide synthetase, C-terminal domain"/>
    <property type="match status" value="1"/>
</dbReference>
<keyword evidence="6 13" id="KW-0547">Nucleotide-binding</keyword>
<dbReference type="EMBL" id="MFFX01000049">
    <property type="protein sequence ID" value="OGF18402.1"/>
    <property type="molecule type" value="Genomic_DNA"/>
</dbReference>
<dbReference type="InterPro" id="IPR020560">
    <property type="entry name" value="PRibGlycinamide_synth_C-dom"/>
</dbReference>
<comment type="cofactor">
    <cofactor evidence="1">
        <name>Mn(2+)</name>
        <dbReference type="ChEBI" id="CHEBI:29035"/>
    </cofactor>
</comment>
<evidence type="ECO:0000313" key="16">
    <source>
        <dbReference type="Proteomes" id="UP000178682"/>
    </source>
</evidence>
<dbReference type="InterPro" id="IPR020559">
    <property type="entry name" value="PRibGlycinamide_synth_CS"/>
</dbReference>
<comment type="catalytic activity">
    <reaction evidence="12">
        <text>5-phospho-beta-D-ribosylamine + glycine + ATP = N(1)-(5-phospho-beta-D-ribosyl)glycinamide + ADP + phosphate + H(+)</text>
        <dbReference type="Rhea" id="RHEA:17453"/>
        <dbReference type="ChEBI" id="CHEBI:15378"/>
        <dbReference type="ChEBI" id="CHEBI:30616"/>
        <dbReference type="ChEBI" id="CHEBI:43474"/>
        <dbReference type="ChEBI" id="CHEBI:57305"/>
        <dbReference type="ChEBI" id="CHEBI:58681"/>
        <dbReference type="ChEBI" id="CHEBI:143788"/>
        <dbReference type="ChEBI" id="CHEBI:456216"/>
        <dbReference type="EC" id="6.3.4.13"/>
    </reaction>
</comment>
<keyword evidence="5 12" id="KW-0436">Ligase</keyword>
<evidence type="ECO:0000256" key="8">
    <source>
        <dbReference type="ARBA" id="ARBA00022840"/>
    </source>
</evidence>
<dbReference type="PROSITE" id="PS50975">
    <property type="entry name" value="ATP_GRASP"/>
    <property type="match status" value="1"/>
</dbReference>
<dbReference type="InterPro" id="IPR011761">
    <property type="entry name" value="ATP-grasp"/>
</dbReference>
<dbReference type="Pfam" id="PF01071">
    <property type="entry name" value="GARS_A"/>
    <property type="match status" value="1"/>
</dbReference>
<evidence type="ECO:0000256" key="5">
    <source>
        <dbReference type="ARBA" id="ARBA00022598"/>
    </source>
</evidence>
<dbReference type="GO" id="GO:0046872">
    <property type="term" value="F:metal ion binding"/>
    <property type="evidence" value="ECO:0007669"/>
    <property type="project" value="InterPro"/>
</dbReference>
<sequence>MKVLVVGKGGREHALVWKLKQSPSCGEIICAPGNPGIGKLADCFPILAADTPHLADFATEQAVDLVAVGPEQPLANGLADELQAAGIPCFGPGQAGARIESSKIWAKNFMAKNHIPTARFAFFNDPDKAKDYIRKEWAAGQQVVVKADGLCEGKGAYVPESEEEALRAVDIIMIEKKFGLAGEWVVVEERLFGQELTIQAITDGQRLVILPPAQDYKHRNAGDKGPMTGGMGAYAPVPIVTEQLLAEIKETILRPAIKGFACESIAYRGVLYAGLMLVEGKPYVIEFNCRLGDPEAQAVLPVIDEDILPLFRAAAAGKLPEDRIIPAGQHAFCVVMVSLGYGFQEEHPNQEITHIDWATDILREEGFVFHCNTKWQKGKLVTNGGRVLTVTAWDKSLVRAGSLANYAASKICFAGSYFRPDIGYQALHYQRST</sequence>
<dbReference type="GO" id="GO:0009113">
    <property type="term" value="P:purine nucleobase biosynthetic process"/>
    <property type="evidence" value="ECO:0007669"/>
    <property type="project" value="InterPro"/>
</dbReference>
<dbReference type="PROSITE" id="PS00184">
    <property type="entry name" value="GARS"/>
    <property type="match status" value="1"/>
</dbReference>
<evidence type="ECO:0000313" key="15">
    <source>
        <dbReference type="EMBL" id="OGF18402.1"/>
    </source>
</evidence>
<evidence type="ECO:0000256" key="12">
    <source>
        <dbReference type="HAMAP-Rule" id="MF_00138"/>
    </source>
</evidence>
<dbReference type="EC" id="6.3.4.13" evidence="4 12"/>
<dbReference type="HAMAP" id="MF_00138">
    <property type="entry name" value="GARS"/>
    <property type="match status" value="1"/>
</dbReference>
<comment type="caution">
    <text evidence="15">The sequence shown here is derived from an EMBL/GenBank/DDBJ whole genome shotgun (WGS) entry which is preliminary data.</text>
</comment>
<dbReference type="AlphaFoldDB" id="A0A1F5RVP9"/>
<evidence type="ECO:0000256" key="6">
    <source>
        <dbReference type="ARBA" id="ARBA00022741"/>
    </source>
</evidence>
<dbReference type="InterPro" id="IPR020561">
    <property type="entry name" value="PRibGlycinamid_synth_ATP-grasp"/>
</dbReference>
<dbReference type="GO" id="GO:0006189">
    <property type="term" value="P:'de novo' IMP biosynthetic process"/>
    <property type="evidence" value="ECO:0007669"/>
    <property type="project" value="UniProtKB-UniRule"/>
</dbReference>